<organism evidence="1 2">
    <name type="scientific">Tanacetum coccineum</name>
    <dbReference type="NCBI Taxonomy" id="301880"/>
    <lineage>
        <taxon>Eukaryota</taxon>
        <taxon>Viridiplantae</taxon>
        <taxon>Streptophyta</taxon>
        <taxon>Embryophyta</taxon>
        <taxon>Tracheophyta</taxon>
        <taxon>Spermatophyta</taxon>
        <taxon>Magnoliopsida</taxon>
        <taxon>eudicotyledons</taxon>
        <taxon>Gunneridae</taxon>
        <taxon>Pentapetalae</taxon>
        <taxon>asterids</taxon>
        <taxon>campanulids</taxon>
        <taxon>Asterales</taxon>
        <taxon>Asteraceae</taxon>
        <taxon>Asteroideae</taxon>
        <taxon>Anthemideae</taxon>
        <taxon>Anthemidinae</taxon>
        <taxon>Tanacetum</taxon>
    </lineage>
</organism>
<reference evidence="1" key="2">
    <citation type="submission" date="2022-01" db="EMBL/GenBank/DDBJ databases">
        <authorList>
            <person name="Yamashiro T."/>
            <person name="Shiraishi A."/>
            <person name="Satake H."/>
            <person name="Nakayama K."/>
        </authorList>
    </citation>
    <scope>NUCLEOTIDE SEQUENCE</scope>
</reference>
<protein>
    <submittedName>
        <fullName evidence="1">Uncharacterized protein</fullName>
    </submittedName>
</protein>
<evidence type="ECO:0000313" key="2">
    <source>
        <dbReference type="Proteomes" id="UP001151760"/>
    </source>
</evidence>
<dbReference type="Proteomes" id="UP001151760">
    <property type="component" value="Unassembled WGS sequence"/>
</dbReference>
<sequence length="134" mass="15497">MRLTTWNASDPDVSRTPLRQIGMRRLPYGLIPKTLPSVLKMVETEKRARSYTDRDPGHLLSSEICSSEFREYPSVIQTYFDTHTVDGVFLREEKRLLYEDMLRLKGLGSDMPTGVPYTDDQIMVIVRRGKHALH</sequence>
<name>A0ABQ5CCX4_9ASTR</name>
<proteinExistence type="predicted"/>
<dbReference type="EMBL" id="BQNB010014137">
    <property type="protein sequence ID" value="GJT24454.1"/>
    <property type="molecule type" value="Genomic_DNA"/>
</dbReference>
<gene>
    <name evidence="1" type="ORF">Tco_0894391</name>
</gene>
<keyword evidence="2" id="KW-1185">Reference proteome</keyword>
<accession>A0ABQ5CCX4</accession>
<reference evidence="1" key="1">
    <citation type="journal article" date="2022" name="Int. J. Mol. Sci.">
        <title>Draft Genome of Tanacetum Coccineum: Genomic Comparison of Closely Related Tanacetum-Family Plants.</title>
        <authorList>
            <person name="Yamashiro T."/>
            <person name="Shiraishi A."/>
            <person name="Nakayama K."/>
            <person name="Satake H."/>
        </authorList>
    </citation>
    <scope>NUCLEOTIDE SEQUENCE</scope>
</reference>
<evidence type="ECO:0000313" key="1">
    <source>
        <dbReference type="EMBL" id="GJT24454.1"/>
    </source>
</evidence>
<comment type="caution">
    <text evidence="1">The sequence shown here is derived from an EMBL/GenBank/DDBJ whole genome shotgun (WGS) entry which is preliminary data.</text>
</comment>